<dbReference type="Proteomes" id="UP000713880">
    <property type="component" value="Unassembled WGS sequence"/>
</dbReference>
<protein>
    <submittedName>
        <fullName evidence="1">YabP/YqfC family sporulation protein</fullName>
    </submittedName>
</protein>
<dbReference type="AlphaFoldDB" id="A0A938X0S4"/>
<proteinExistence type="predicted"/>
<comment type="caution">
    <text evidence="1">The sequence shown here is derived from an EMBL/GenBank/DDBJ whole genome shotgun (WGS) entry which is preliminary data.</text>
</comment>
<evidence type="ECO:0000313" key="1">
    <source>
        <dbReference type="EMBL" id="MBM6825958.1"/>
    </source>
</evidence>
<reference evidence="1" key="1">
    <citation type="submission" date="2020-08" db="EMBL/GenBank/DDBJ databases">
        <authorList>
            <person name="Cejkova D."/>
            <person name="Kubasova T."/>
            <person name="Jahodarova E."/>
            <person name="Rychlik I."/>
        </authorList>
    </citation>
    <scope>NUCLEOTIDE SEQUENCE</scope>
    <source>
        <strain evidence="1">An420c</strain>
    </source>
</reference>
<name>A0A938X0S4_9CLOT</name>
<accession>A0A938X0S4</accession>
<dbReference type="Pfam" id="PF07873">
    <property type="entry name" value="YabP"/>
    <property type="match status" value="1"/>
</dbReference>
<dbReference type="RefSeq" id="WP_204908026.1">
    <property type="nucleotide sequence ID" value="NZ_JACJLV010000005.1"/>
</dbReference>
<keyword evidence="2" id="KW-1185">Reference proteome</keyword>
<dbReference type="EMBL" id="JACJLV010000005">
    <property type="protein sequence ID" value="MBM6825958.1"/>
    <property type="molecule type" value="Genomic_DNA"/>
</dbReference>
<gene>
    <name evidence="1" type="ORF">H6A13_02410</name>
</gene>
<sequence length="99" mass="11135">MSKEKSNFEHKIMDWAGVPKDVEPGVPVLTVTGRTDLCLENYKGILEYTDSLIRIKIRGGQICIAGSHLQIRSYTGEEMIISGTVDMIEYMGQKERKDA</sequence>
<dbReference type="InterPro" id="IPR022476">
    <property type="entry name" value="Spore_YabP/YqfC"/>
</dbReference>
<organism evidence="1 2">
    <name type="scientific">Mordavella massiliensis</name>
    <dbReference type="NCBI Taxonomy" id="1871024"/>
    <lineage>
        <taxon>Bacteria</taxon>
        <taxon>Bacillati</taxon>
        <taxon>Bacillota</taxon>
        <taxon>Clostridia</taxon>
        <taxon>Eubacteriales</taxon>
        <taxon>Clostridiaceae</taxon>
        <taxon>Mordavella</taxon>
    </lineage>
</organism>
<reference evidence="1" key="2">
    <citation type="journal article" date="2021" name="Sci. Rep.">
        <title>The distribution of antibiotic resistance genes in chicken gut microbiota commensals.</title>
        <authorList>
            <person name="Juricova H."/>
            <person name="Matiasovicova J."/>
            <person name="Kubasova T."/>
            <person name="Cejkova D."/>
            <person name="Rychlik I."/>
        </authorList>
    </citation>
    <scope>NUCLEOTIDE SEQUENCE</scope>
    <source>
        <strain evidence="1">An420c</strain>
    </source>
</reference>
<evidence type="ECO:0000313" key="2">
    <source>
        <dbReference type="Proteomes" id="UP000713880"/>
    </source>
</evidence>